<sequence length="204" mass="23244">MKLKISWIELSQDLLPHSDLDSAEDLKLVSNEILEAFEIGGYSEELELDDKILAVTSVFSSKLLQDIPKSIKIYEMGRWGRLLSGDVVTVVGETITYALLNQLFGISINDILPFRNVKFLGIISDLAINIEKYNKLRKFLNAKNGLLFVEAKATMTFRRSQIVNTISKSLVTIENLRYPDNYGLISYVVKYNNQLYDMMILIKP</sequence>
<dbReference type="GeneID" id="65564118"/>
<evidence type="ECO:0000313" key="2">
    <source>
        <dbReference type="Proteomes" id="UP000694018"/>
    </source>
</evidence>
<gene>
    <name evidence="1" type="ORF">J5U23_02642</name>
</gene>
<evidence type="ECO:0000313" key="1">
    <source>
        <dbReference type="EMBL" id="QXJ29765.1"/>
    </source>
</evidence>
<accession>A0A8F5BQS9</accession>
<name>A0A8F5BQS9_SACSH</name>
<reference evidence="1" key="1">
    <citation type="journal article" date="2021" name="Environ. Microbiol.">
        <title>New insights into the diversity and evolution of the archaeal mobilome from three complete genomes of Saccharolobus shibatae.</title>
        <authorList>
            <person name="Medvedeva S."/>
            <person name="Brandt D."/>
            <person name="Cvirkaite-Krupovic V."/>
            <person name="Liu Y."/>
            <person name="Severinov K."/>
            <person name="Ishino S."/>
            <person name="Ishino Y."/>
            <person name="Prangishvili D."/>
            <person name="Kalinowski J."/>
            <person name="Krupovic M."/>
        </authorList>
    </citation>
    <scope>NUCLEOTIDE SEQUENCE</scope>
    <source>
        <strain evidence="1">B12</strain>
    </source>
</reference>
<protein>
    <submittedName>
        <fullName evidence="1">Uncharacterized protein</fullName>
    </submittedName>
</protein>
<dbReference type="RefSeq" id="WP_218258537.1">
    <property type="nucleotide sequence ID" value="NZ_CP077717.1"/>
</dbReference>
<proteinExistence type="predicted"/>
<dbReference type="AlphaFoldDB" id="A0A8F5BQS9"/>
<dbReference type="Proteomes" id="UP000694018">
    <property type="component" value="Chromosome"/>
</dbReference>
<dbReference type="EMBL" id="CP077717">
    <property type="protein sequence ID" value="QXJ29765.1"/>
    <property type="molecule type" value="Genomic_DNA"/>
</dbReference>
<dbReference type="OrthoDB" id="33740at2157"/>
<dbReference type="KEGG" id="sshi:J5U23_02642"/>
<organism evidence="1 2">
    <name type="scientific">Saccharolobus shibatae (strain ATCC 51178 / DSM 5389 / JCM 8931 / NBRC 15437 / B12)</name>
    <name type="common">Sulfolobus shibatae</name>
    <dbReference type="NCBI Taxonomy" id="523848"/>
    <lineage>
        <taxon>Archaea</taxon>
        <taxon>Thermoproteota</taxon>
        <taxon>Thermoprotei</taxon>
        <taxon>Sulfolobales</taxon>
        <taxon>Sulfolobaceae</taxon>
        <taxon>Saccharolobus</taxon>
    </lineage>
</organism>